<organism evidence="1 2">
    <name type="scientific">Synechococcus phage S-H9-1</name>
    <dbReference type="NCBI Taxonomy" id="2783674"/>
    <lineage>
        <taxon>Viruses</taxon>
        <taxon>Duplodnaviria</taxon>
        <taxon>Heunggongvirae</taxon>
        <taxon>Uroviricota</taxon>
        <taxon>Caudoviricetes</taxon>
        <taxon>Pantevenvirales</taxon>
        <taxon>Kyanoviridae</taxon>
        <taxon>Scyllavirus</taxon>
        <taxon>Scyllavirus aitchnine</taxon>
    </lineage>
</organism>
<keyword evidence="2" id="KW-1185">Reference proteome</keyword>
<proteinExistence type="predicted"/>
<evidence type="ECO:0000313" key="1">
    <source>
        <dbReference type="EMBL" id="QPB08077.1"/>
    </source>
</evidence>
<dbReference type="GeneID" id="77945676"/>
<sequence>MIEFPHVAPKGYSYEYDTPSRGVVRIWILNHREFSYTSEQVKSVWGFYKPKTKQYYAPINSKKVGDEVSIDNTTPYSAMQILKPLQPSVLQFV</sequence>
<dbReference type="KEGG" id="vg:77945676"/>
<protein>
    <submittedName>
        <fullName evidence="1">Uncharacterized protein</fullName>
    </submittedName>
</protein>
<reference evidence="1" key="1">
    <citation type="submission" date="2020-10" db="EMBL/GenBank/DDBJ databases">
        <title>The Isolation and Genome Sequence of a Novel Cyanophage S-H9-1 from the Yellow Sea, China.</title>
        <authorList>
            <person name="Jiang T."/>
        </authorList>
    </citation>
    <scope>NUCLEOTIDE SEQUENCE</scope>
</reference>
<dbReference type="Proteomes" id="UP000663288">
    <property type="component" value="Segment"/>
</dbReference>
<accession>A0A873WA64</accession>
<dbReference type="EMBL" id="MW117966">
    <property type="protein sequence ID" value="QPB08077.1"/>
    <property type="molecule type" value="Genomic_DNA"/>
</dbReference>
<dbReference type="RefSeq" id="YP_010669493.1">
    <property type="nucleotide sequence ID" value="NC_070961.1"/>
</dbReference>
<evidence type="ECO:0000313" key="2">
    <source>
        <dbReference type="Proteomes" id="UP000663288"/>
    </source>
</evidence>
<name>A0A873WA64_9CAUD</name>